<dbReference type="GO" id="GO:0008801">
    <property type="term" value="F:beta-phosphoglucomutase activity"/>
    <property type="evidence" value="ECO:0007669"/>
    <property type="project" value="InterPro"/>
</dbReference>
<dbReference type="EMBL" id="CP016543">
    <property type="protein sequence ID" value="ANU22039.1"/>
    <property type="molecule type" value="Genomic_DNA"/>
</dbReference>
<dbReference type="SFLD" id="SFLDF00046">
    <property type="entry name" value="beta-phosphoglucomutase"/>
    <property type="match status" value="1"/>
</dbReference>
<dbReference type="SFLD" id="SFLDG01135">
    <property type="entry name" value="C1.5.6:_HAD__Beta-PGM__Phospha"/>
    <property type="match status" value="1"/>
</dbReference>
<sequence>MTQKPELFIYDLDGILTDTAEFHYLAWHKLAEELGISFDRQFNEQLKGINRMDSLDRILALDPSKGQLSTDRKLELASQKNDYYLTLIEEITPAHILPGMVDFLDANKKTNAKIALGSASKNAPAILEKLGLTSYFDYIVDAAKVKKGKPDPETFTAAADALGIDYSNCIGIEDASAGVEAVNRAGMFSVGVGDSAHLSHADYLVEDTLKLKFEDVLSQFHKKKASL</sequence>
<feature type="active site" description="Nucleophile" evidence="2">
    <location>
        <position position="11"/>
    </location>
</feature>
<feature type="active site" description="Proton donor/acceptor" evidence="2">
    <location>
        <position position="13"/>
    </location>
</feature>
<feature type="binding site" evidence="3">
    <location>
        <position position="149"/>
    </location>
    <ligand>
        <name>substrate</name>
    </ligand>
</feature>
<dbReference type="KEGG" id="pdg:BCM40_01225"/>
<name>A0A1C7EE36_9BACL</name>
<feature type="binding site" evidence="3">
    <location>
        <position position="54"/>
    </location>
    <ligand>
        <name>substrate</name>
    </ligand>
</feature>
<keyword evidence="7" id="KW-1185">Reference proteome</keyword>
<comment type="cofactor">
    <cofactor evidence="4">
        <name>Mg(2+)</name>
        <dbReference type="ChEBI" id="CHEBI:18420"/>
    </cofactor>
    <text evidence="4">Binds 2 magnesium ions per subunit.</text>
</comment>
<evidence type="ECO:0000313" key="6">
    <source>
        <dbReference type="EMBL" id="ANU22039.1"/>
    </source>
</evidence>
<evidence type="ECO:0000313" key="7">
    <source>
        <dbReference type="Proteomes" id="UP000092495"/>
    </source>
</evidence>
<dbReference type="Pfam" id="PF00702">
    <property type="entry name" value="Hydrolase"/>
    <property type="match status" value="1"/>
</dbReference>
<dbReference type="InterPro" id="IPR006439">
    <property type="entry name" value="HAD-SF_hydro_IA"/>
</dbReference>
<dbReference type="InterPro" id="IPR023214">
    <property type="entry name" value="HAD_sf"/>
</dbReference>
<dbReference type="InterPro" id="IPR051806">
    <property type="entry name" value="HAD-like_SPP"/>
</dbReference>
<feature type="site" description="Important for catalytic activity and assists the phosphoryl transfer reaction to Asp8 by balancing charge and orienting the reacting groups" evidence="5">
    <location>
        <position position="118"/>
    </location>
</feature>
<dbReference type="InterPro" id="IPR036412">
    <property type="entry name" value="HAD-like_sf"/>
</dbReference>
<dbReference type="CDD" id="cd02598">
    <property type="entry name" value="HAD_BPGM"/>
    <property type="match status" value="1"/>
</dbReference>
<feature type="binding site" evidence="4">
    <location>
        <position position="173"/>
    </location>
    <ligand>
        <name>Mg(2+)</name>
        <dbReference type="ChEBI" id="CHEBI:18420"/>
    </ligand>
</feature>
<evidence type="ECO:0000256" key="5">
    <source>
        <dbReference type="PIRSR" id="PIRSR610972-4"/>
    </source>
</evidence>
<protein>
    <submittedName>
        <fullName evidence="6">Beta-phosphoglucomutase</fullName>
    </submittedName>
</protein>
<organism evidence="6 7">
    <name type="scientific">Planococcus donghaensis</name>
    <dbReference type="NCBI Taxonomy" id="414778"/>
    <lineage>
        <taxon>Bacteria</taxon>
        <taxon>Bacillati</taxon>
        <taxon>Bacillota</taxon>
        <taxon>Bacilli</taxon>
        <taxon>Bacillales</taxon>
        <taxon>Caryophanaceae</taxon>
        <taxon>Planococcus</taxon>
    </lineage>
</organism>
<evidence type="ECO:0000256" key="4">
    <source>
        <dbReference type="PIRSR" id="PIRSR610972-3"/>
    </source>
</evidence>
<dbReference type="PANTHER" id="PTHR43481">
    <property type="entry name" value="FRUCTOSE-1-PHOSPHATE PHOSPHATASE"/>
    <property type="match status" value="1"/>
</dbReference>
<dbReference type="GO" id="GO:0005975">
    <property type="term" value="P:carbohydrate metabolic process"/>
    <property type="evidence" value="ECO:0007669"/>
    <property type="project" value="InterPro"/>
</dbReference>
<feature type="binding site" evidence="3">
    <location>
        <begin position="46"/>
        <end position="51"/>
    </location>
    <ligand>
        <name>substrate</name>
    </ligand>
</feature>
<dbReference type="GO" id="GO:0050308">
    <property type="term" value="F:sugar-phosphatase activity"/>
    <property type="evidence" value="ECO:0007669"/>
    <property type="project" value="TreeGrafter"/>
</dbReference>
<evidence type="ECO:0000256" key="1">
    <source>
        <dbReference type="ARBA" id="ARBA00006171"/>
    </source>
</evidence>
<dbReference type="SUPFAM" id="SSF56784">
    <property type="entry name" value="HAD-like"/>
    <property type="match status" value="1"/>
</dbReference>
<evidence type="ECO:0000256" key="3">
    <source>
        <dbReference type="PIRSR" id="PIRSR610972-2"/>
    </source>
</evidence>
<dbReference type="InterPro" id="IPR010976">
    <property type="entry name" value="B-phosphoglucomutase_hydrolase"/>
</dbReference>
<feature type="binding site" evidence="4">
    <location>
        <position position="174"/>
    </location>
    <ligand>
        <name>Mg(2+)</name>
        <dbReference type="ChEBI" id="CHEBI:18420"/>
    </ligand>
</feature>
<dbReference type="Gene3D" id="3.40.50.1000">
    <property type="entry name" value="HAD superfamily/HAD-like"/>
    <property type="match status" value="1"/>
</dbReference>
<dbReference type="STRING" id="414778.BCM40_01225"/>
<gene>
    <name evidence="6" type="ORF">BCM40_01225</name>
</gene>
<dbReference type="SFLD" id="SFLDS00003">
    <property type="entry name" value="Haloacid_Dehalogenase"/>
    <property type="match status" value="1"/>
</dbReference>
<accession>A0A1C7EE36</accession>
<dbReference type="OrthoDB" id="9797743at2"/>
<dbReference type="NCBIfam" id="TIGR02009">
    <property type="entry name" value="PGMB-YQAB-SF"/>
    <property type="match status" value="1"/>
</dbReference>
<reference evidence="6" key="1">
    <citation type="submission" date="2016-10" db="EMBL/GenBank/DDBJ databases">
        <authorList>
            <person name="See-Too W.S."/>
        </authorList>
    </citation>
    <scope>NUCLEOTIDE SEQUENCE</scope>
    <source>
        <strain evidence="6">DSM 22276</strain>
    </source>
</reference>
<feature type="binding site" evidence="4">
    <location>
        <position position="13"/>
    </location>
    <ligand>
        <name>Mg(2+)</name>
        <dbReference type="ChEBI" id="CHEBI:18420"/>
    </ligand>
</feature>
<feature type="site" description="Important for catalytic activity and assists the phosphoryl transfer reaction to Asp8 by balancing charge and orienting the reacting groups" evidence="5">
    <location>
        <position position="149"/>
    </location>
</feature>
<comment type="similarity">
    <text evidence="1">Belongs to the HAD-like hydrolase superfamily. CbbY/CbbZ/Gph/YieH family.</text>
</comment>
<feature type="binding site" evidence="3">
    <location>
        <position position="27"/>
    </location>
    <ligand>
        <name>substrate</name>
    </ligand>
</feature>
<feature type="binding site" evidence="3">
    <location>
        <begin position="11"/>
        <end position="13"/>
    </location>
    <ligand>
        <name>substrate</name>
    </ligand>
</feature>
<dbReference type="InterPro" id="IPR023198">
    <property type="entry name" value="PGP-like_dom2"/>
</dbReference>
<dbReference type="NCBIfam" id="TIGR01509">
    <property type="entry name" value="HAD-SF-IA-v3"/>
    <property type="match status" value="1"/>
</dbReference>
<feature type="binding site" evidence="4">
    <location>
        <position position="11"/>
    </location>
    <ligand>
        <name>Mg(2+)</name>
        <dbReference type="ChEBI" id="CHEBI:18420"/>
    </ligand>
</feature>
<dbReference type="AlphaFoldDB" id="A0A1C7EE36"/>
<dbReference type="InterPro" id="IPR010972">
    <property type="entry name" value="Beta-PGM"/>
</dbReference>
<dbReference type="PANTHER" id="PTHR43481:SF4">
    <property type="entry name" value="GLYCEROL-1-PHOSPHATE PHOSPHOHYDROLASE 1-RELATED"/>
    <property type="match status" value="1"/>
</dbReference>
<dbReference type="Proteomes" id="UP000092495">
    <property type="component" value="Chromosome"/>
</dbReference>
<dbReference type="Gene3D" id="1.10.150.240">
    <property type="entry name" value="Putative phosphatase, domain 2"/>
    <property type="match status" value="1"/>
</dbReference>
<dbReference type="GO" id="GO:0000287">
    <property type="term" value="F:magnesium ion binding"/>
    <property type="evidence" value="ECO:0007669"/>
    <property type="project" value="InterPro"/>
</dbReference>
<proteinExistence type="inferred from homology"/>
<feature type="binding site" evidence="3">
    <location>
        <begin position="118"/>
        <end position="122"/>
    </location>
    <ligand>
        <name>substrate</name>
    </ligand>
</feature>
<keyword evidence="4" id="KW-0460">Magnesium</keyword>
<dbReference type="SFLD" id="SFLDG01129">
    <property type="entry name" value="C1.5:_HAD__Beta-PGM__Phosphata"/>
    <property type="match status" value="1"/>
</dbReference>
<evidence type="ECO:0000256" key="2">
    <source>
        <dbReference type="PIRSR" id="PIRSR610972-1"/>
    </source>
</evidence>
<keyword evidence="4" id="KW-0479">Metal-binding</keyword>
<dbReference type="RefSeq" id="WP_065525170.1">
    <property type="nucleotide sequence ID" value="NZ_CP016543.2"/>
</dbReference>
<dbReference type="NCBIfam" id="TIGR01990">
    <property type="entry name" value="bPGM"/>
    <property type="match status" value="1"/>
</dbReference>
<feature type="binding site" evidence="3">
    <location>
        <position position="80"/>
    </location>
    <ligand>
        <name>substrate</name>
    </ligand>
</feature>